<organism evidence="1 2">
    <name type="scientific">Pleurodeles waltl</name>
    <name type="common">Iberian ribbed newt</name>
    <dbReference type="NCBI Taxonomy" id="8319"/>
    <lineage>
        <taxon>Eukaryota</taxon>
        <taxon>Metazoa</taxon>
        <taxon>Chordata</taxon>
        <taxon>Craniata</taxon>
        <taxon>Vertebrata</taxon>
        <taxon>Euteleostomi</taxon>
        <taxon>Amphibia</taxon>
        <taxon>Batrachia</taxon>
        <taxon>Caudata</taxon>
        <taxon>Salamandroidea</taxon>
        <taxon>Salamandridae</taxon>
        <taxon>Pleurodelinae</taxon>
        <taxon>Pleurodeles</taxon>
    </lineage>
</organism>
<dbReference type="Proteomes" id="UP001066276">
    <property type="component" value="Chromosome 11"/>
</dbReference>
<comment type="caution">
    <text evidence="1">The sequence shown here is derived from an EMBL/GenBank/DDBJ whole genome shotgun (WGS) entry which is preliminary data.</text>
</comment>
<sequence>MEKNFMVYKSEAYEHRESVRMMLALHICQEEVDQAIEVIAGSDGMRATTLEDIKKVFEEYYTKLYMKDMQHSKEQMDEFLQTWELGVLDDRKRIFLRWVLQWRR</sequence>
<protein>
    <submittedName>
        <fullName evidence="1">Uncharacterized protein</fullName>
    </submittedName>
</protein>
<evidence type="ECO:0000313" key="2">
    <source>
        <dbReference type="Proteomes" id="UP001066276"/>
    </source>
</evidence>
<reference evidence="1" key="1">
    <citation type="journal article" date="2022" name="bioRxiv">
        <title>Sequencing and chromosome-scale assembly of the giantPleurodeles waltlgenome.</title>
        <authorList>
            <person name="Brown T."/>
            <person name="Elewa A."/>
            <person name="Iarovenko S."/>
            <person name="Subramanian E."/>
            <person name="Araus A.J."/>
            <person name="Petzold A."/>
            <person name="Susuki M."/>
            <person name="Suzuki K.-i.T."/>
            <person name="Hayashi T."/>
            <person name="Toyoda A."/>
            <person name="Oliveira C."/>
            <person name="Osipova E."/>
            <person name="Leigh N.D."/>
            <person name="Simon A."/>
            <person name="Yun M.H."/>
        </authorList>
    </citation>
    <scope>NUCLEOTIDE SEQUENCE</scope>
    <source>
        <strain evidence="1">20211129_DDA</strain>
        <tissue evidence="1">Liver</tissue>
    </source>
</reference>
<dbReference type="EMBL" id="JANPWB010000015">
    <property type="protein sequence ID" value="KAJ1088032.1"/>
    <property type="molecule type" value="Genomic_DNA"/>
</dbReference>
<evidence type="ECO:0000313" key="1">
    <source>
        <dbReference type="EMBL" id="KAJ1088032.1"/>
    </source>
</evidence>
<accession>A0AAV7L928</accession>
<keyword evidence="2" id="KW-1185">Reference proteome</keyword>
<dbReference type="AlphaFoldDB" id="A0AAV7L928"/>
<gene>
    <name evidence="1" type="ORF">NDU88_001191</name>
</gene>
<name>A0AAV7L928_PLEWA</name>
<proteinExistence type="predicted"/>